<keyword evidence="3" id="KW-0514">Muscle protein</keyword>
<dbReference type="GO" id="GO:0005509">
    <property type="term" value="F:calcium ion binding"/>
    <property type="evidence" value="ECO:0007669"/>
    <property type="project" value="InterPro"/>
</dbReference>
<reference evidence="5 6" key="1">
    <citation type="submission" date="2024-04" db="EMBL/GenBank/DDBJ databases">
        <authorList>
            <consortium name="Genoscope - CEA"/>
            <person name="William W."/>
        </authorList>
    </citation>
    <scope>NUCLEOTIDE SEQUENCE [LARGE SCALE GENOMIC DNA]</scope>
</reference>
<dbReference type="PROSITE" id="PS00018">
    <property type="entry name" value="EF_HAND_1"/>
    <property type="match status" value="3"/>
</dbReference>
<dbReference type="InterPro" id="IPR002048">
    <property type="entry name" value="EF_hand_dom"/>
</dbReference>
<name>A0AAV2HZT1_LYMST</name>
<evidence type="ECO:0000313" key="6">
    <source>
        <dbReference type="Proteomes" id="UP001497497"/>
    </source>
</evidence>
<feature type="domain" description="EF-hand" evidence="4">
    <location>
        <begin position="1"/>
        <end position="32"/>
    </location>
</feature>
<dbReference type="SUPFAM" id="SSF47473">
    <property type="entry name" value="EF-hand"/>
    <property type="match status" value="1"/>
</dbReference>
<dbReference type="CDD" id="cd00051">
    <property type="entry name" value="EFh"/>
    <property type="match status" value="1"/>
</dbReference>
<dbReference type="GO" id="GO:0016460">
    <property type="term" value="C:myosin II complex"/>
    <property type="evidence" value="ECO:0007669"/>
    <property type="project" value="TreeGrafter"/>
</dbReference>
<dbReference type="PANTHER" id="PTHR23048:SF59">
    <property type="entry name" value="EF-HAND SUPERFAMILY PROTEIN"/>
    <property type="match status" value="1"/>
</dbReference>
<dbReference type="FunFam" id="1.10.238.10:FF:000003">
    <property type="entry name" value="Calmodulin A"/>
    <property type="match status" value="1"/>
</dbReference>
<comment type="caution">
    <text evidence="5">The sequence shown here is derived from an EMBL/GenBank/DDBJ whole genome shotgun (WGS) entry which is preliminary data.</text>
</comment>
<evidence type="ECO:0000256" key="3">
    <source>
        <dbReference type="ARBA" id="ARBA00023179"/>
    </source>
</evidence>
<keyword evidence="2" id="KW-0106">Calcium</keyword>
<evidence type="ECO:0000256" key="1">
    <source>
        <dbReference type="ARBA" id="ARBA00022737"/>
    </source>
</evidence>
<dbReference type="PANTHER" id="PTHR23048">
    <property type="entry name" value="MYOSIN LIGHT CHAIN 1, 3"/>
    <property type="match status" value="1"/>
</dbReference>
<evidence type="ECO:0000256" key="2">
    <source>
        <dbReference type="ARBA" id="ARBA00022837"/>
    </source>
</evidence>
<evidence type="ECO:0000259" key="4">
    <source>
        <dbReference type="PROSITE" id="PS50222"/>
    </source>
</evidence>
<dbReference type="Proteomes" id="UP001497497">
    <property type="component" value="Unassembled WGS sequence"/>
</dbReference>
<sequence>DINKAFCLFDQDGNGKISRNEIRDVIKAIGRPMSDREIEEMMVNADIDGSGYIEFNEFLPLIANEYNAKQGVDKEVRETFRSFDQNGDGVISAREFRCAVAKMGQNLTDAEVAEFMRSVDKDG</sequence>
<dbReference type="AlphaFoldDB" id="A0AAV2HZT1"/>
<dbReference type="InterPro" id="IPR050230">
    <property type="entry name" value="CALM/Myosin/TropC-like"/>
</dbReference>
<evidence type="ECO:0000313" key="5">
    <source>
        <dbReference type="EMBL" id="CAL1539129.1"/>
    </source>
</evidence>
<feature type="non-terminal residue" evidence="5">
    <location>
        <position position="123"/>
    </location>
</feature>
<dbReference type="InterPro" id="IPR011992">
    <property type="entry name" value="EF-hand-dom_pair"/>
</dbReference>
<feature type="domain" description="EF-hand" evidence="4">
    <location>
        <begin position="33"/>
        <end position="68"/>
    </location>
</feature>
<dbReference type="EMBL" id="CAXITT010000327">
    <property type="protein sequence ID" value="CAL1539129.1"/>
    <property type="molecule type" value="Genomic_DNA"/>
</dbReference>
<proteinExistence type="predicted"/>
<dbReference type="Pfam" id="PF13499">
    <property type="entry name" value="EF-hand_7"/>
    <property type="match status" value="2"/>
</dbReference>
<keyword evidence="1" id="KW-0677">Repeat</keyword>
<dbReference type="PROSITE" id="PS50222">
    <property type="entry name" value="EF_HAND_2"/>
    <property type="match status" value="3"/>
</dbReference>
<organism evidence="5 6">
    <name type="scientific">Lymnaea stagnalis</name>
    <name type="common">Great pond snail</name>
    <name type="synonym">Helix stagnalis</name>
    <dbReference type="NCBI Taxonomy" id="6523"/>
    <lineage>
        <taxon>Eukaryota</taxon>
        <taxon>Metazoa</taxon>
        <taxon>Spiralia</taxon>
        <taxon>Lophotrochozoa</taxon>
        <taxon>Mollusca</taxon>
        <taxon>Gastropoda</taxon>
        <taxon>Heterobranchia</taxon>
        <taxon>Euthyneura</taxon>
        <taxon>Panpulmonata</taxon>
        <taxon>Hygrophila</taxon>
        <taxon>Lymnaeoidea</taxon>
        <taxon>Lymnaeidae</taxon>
        <taxon>Lymnaea</taxon>
    </lineage>
</organism>
<accession>A0AAV2HZT1</accession>
<dbReference type="FunFam" id="1.10.238.10:FF:000001">
    <property type="entry name" value="Calmodulin 1"/>
    <property type="match status" value="1"/>
</dbReference>
<dbReference type="SMART" id="SM00054">
    <property type="entry name" value="EFh"/>
    <property type="match status" value="3"/>
</dbReference>
<feature type="non-terminal residue" evidence="5">
    <location>
        <position position="1"/>
    </location>
</feature>
<feature type="domain" description="EF-hand" evidence="4">
    <location>
        <begin position="71"/>
        <end position="106"/>
    </location>
</feature>
<gene>
    <name evidence="5" type="ORF">GSLYS_00012950001</name>
</gene>
<dbReference type="InterPro" id="IPR018247">
    <property type="entry name" value="EF_Hand_1_Ca_BS"/>
</dbReference>
<protein>
    <recommendedName>
        <fullName evidence="4">EF-hand domain-containing protein</fullName>
    </recommendedName>
</protein>
<dbReference type="Gene3D" id="1.10.238.10">
    <property type="entry name" value="EF-hand"/>
    <property type="match status" value="2"/>
</dbReference>
<keyword evidence="6" id="KW-1185">Reference proteome</keyword>